<evidence type="ECO:0000256" key="5">
    <source>
        <dbReference type="ARBA" id="ARBA00022989"/>
    </source>
</evidence>
<evidence type="ECO:0000256" key="3">
    <source>
        <dbReference type="ARBA" id="ARBA00022475"/>
    </source>
</evidence>
<dbReference type="PANTHER" id="PTHR30614:SF21">
    <property type="entry name" value="AMINO ACID ABC TRANSPORTER PERMEASE"/>
    <property type="match status" value="1"/>
</dbReference>
<protein>
    <submittedName>
        <fullName evidence="9">Amino acid ABC transporter permease</fullName>
    </submittedName>
</protein>
<evidence type="ECO:0000313" key="9">
    <source>
        <dbReference type="EMBL" id="AXB45517.1"/>
    </source>
</evidence>
<dbReference type="AlphaFoldDB" id="A0A344LBU3"/>
<keyword evidence="10" id="KW-1185">Reference proteome</keyword>
<dbReference type="InterPro" id="IPR035906">
    <property type="entry name" value="MetI-like_sf"/>
</dbReference>
<dbReference type="PANTHER" id="PTHR30614">
    <property type="entry name" value="MEMBRANE COMPONENT OF AMINO ACID ABC TRANSPORTER"/>
    <property type="match status" value="1"/>
</dbReference>
<dbReference type="Proteomes" id="UP000250434">
    <property type="component" value="Chromosome"/>
</dbReference>
<dbReference type="InterPro" id="IPR043429">
    <property type="entry name" value="ArtM/GltK/GlnP/TcyL/YhdX-like"/>
</dbReference>
<dbReference type="GO" id="GO:0043190">
    <property type="term" value="C:ATP-binding cassette (ABC) transporter complex"/>
    <property type="evidence" value="ECO:0007669"/>
    <property type="project" value="InterPro"/>
</dbReference>
<gene>
    <name evidence="9" type="ORF">A4R43_25995</name>
</gene>
<evidence type="ECO:0000256" key="7">
    <source>
        <dbReference type="RuleBase" id="RU363032"/>
    </source>
</evidence>
<keyword evidence="4 7" id="KW-0812">Transmembrane</keyword>
<feature type="domain" description="ABC transmembrane type-1" evidence="8">
    <location>
        <begin position="65"/>
        <end position="253"/>
    </location>
</feature>
<keyword evidence="6 7" id="KW-0472">Membrane</keyword>
<dbReference type="KEGG" id="aab:A4R43_25995"/>
<dbReference type="RefSeq" id="WP_113694751.1">
    <property type="nucleotide sequence ID" value="NZ_CP015163.1"/>
</dbReference>
<name>A0A344LBU3_9PSEU</name>
<dbReference type="NCBIfam" id="TIGR01726">
    <property type="entry name" value="HEQRo_perm_3TM"/>
    <property type="match status" value="1"/>
</dbReference>
<evidence type="ECO:0000256" key="6">
    <source>
        <dbReference type="ARBA" id="ARBA00023136"/>
    </source>
</evidence>
<comment type="similarity">
    <text evidence="7">Belongs to the binding-protein-dependent transport system permease family.</text>
</comment>
<keyword evidence="5 7" id="KW-1133">Transmembrane helix</keyword>
<evidence type="ECO:0000256" key="4">
    <source>
        <dbReference type="ARBA" id="ARBA00022692"/>
    </source>
</evidence>
<keyword evidence="2 7" id="KW-0813">Transport</keyword>
<feature type="transmembrane region" description="Helical" evidence="7">
    <location>
        <begin position="230"/>
        <end position="249"/>
    </location>
</feature>
<feature type="transmembrane region" description="Helical" evidence="7">
    <location>
        <begin position="107"/>
        <end position="127"/>
    </location>
</feature>
<comment type="subcellular location">
    <subcellularLocation>
        <location evidence="1 7">Cell membrane</location>
        <topology evidence="1 7">Multi-pass membrane protein</topology>
    </subcellularLocation>
</comment>
<keyword evidence="3" id="KW-1003">Cell membrane</keyword>
<dbReference type="SUPFAM" id="SSF161098">
    <property type="entry name" value="MetI-like"/>
    <property type="match status" value="1"/>
</dbReference>
<reference evidence="9 10" key="1">
    <citation type="submission" date="2016-04" db="EMBL/GenBank/DDBJ databases">
        <title>Complete genome sequence and analysis of deep-sea sediment isolate, Amycolatopsis sp. WP1.</title>
        <authorList>
            <person name="Wang H."/>
            <person name="Chen S."/>
            <person name="Wu Q."/>
        </authorList>
    </citation>
    <scope>NUCLEOTIDE SEQUENCE [LARGE SCALE GENOMIC DNA]</scope>
    <source>
        <strain evidence="9 10">WP1</strain>
    </source>
</reference>
<dbReference type="GO" id="GO:0006865">
    <property type="term" value="P:amino acid transport"/>
    <property type="evidence" value="ECO:0007669"/>
    <property type="project" value="TreeGrafter"/>
</dbReference>
<dbReference type="OrthoDB" id="4543034at2"/>
<feature type="transmembrane region" description="Helical" evidence="7">
    <location>
        <begin position="21"/>
        <end position="40"/>
    </location>
</feature>
<dbReference type="Pfam" id="PF00528">
    <property type="entry name" value="BPD_transp_1"/>
    <property type="match status" value="1"/>
</dbReference>
<dbReference type="EMBL" id="CP015163">
    <property type="protein sequence ID" value="AXB45517.1"/>
    <property type="molecule type" value="Genomic_DNA"/>
</dbReference>
<dbReference type="Gene3D" id="1.10.3720.10">
    <property type="entry name" value="MetI-like"/>
    <property type="match status" value="1"/>
</dbReference>
<dbReference type="InterPro" id="IPR010065">
    <property type="entry name" value="AA_ABC_transptr_permease_3TM"/>
</dbReference>
<sequence length="275" mass="30576">MNVLFDEPGPRGRRRIRIATVVAIVLGAAVLALALNQFAVNGQLDPRKWQPYGTWPMWKYLLNGLGGTLLAAGLVLVLAMPLGLLLALGRLSERRWIRWPARTYIEVFRVVPALLMVFMMLFALPRYGLDLPTLWKLVVPLTLNRSAQLAGVFRAGILSLDAGQGEAAAALGMRPWQAMWQVILPQALRHVLPSLISQSVGTVKDTSLGYVLSFAEVITIGKQLASYNRYLIQTYLVIALIYFVINFALSRLGRWLERRERRIGHVAAPADPGII</sequence>
<accession>A0A344LBU3</accession>
<evidence type="ECO:0000259" key="8">
    <source>
        <dbReference type="PROSITE" id="PS50928"/>
    </source>
</evidence>
<evidence type="ECO:0000313" key="10">
    <source>
        <dbReference type="Proteomes" id="UP000250434"/>
    </source>
</evidence>
<dbReference type="PROSITE" id="PS50928">
    <property type="entry name" value="ABC_TM1"/>
    <property type="match status" value="1"/>
</dbReference>
<organism evidence="9 10">
    <name type="scientific">Amycolatopsis albispora</name>
    <dbReference type="NCBI Taxonomy" id="1804986"/>
    <lineage>
        <taxon>Bacteria</taxon>
        <taxon>Bacillati</taxon>
        <taxon>Actinomycetota</taxon>
        <taxon>Actinomycetes</taxon>
        <taxon>Pseudonocardiales</taxon>
        <taxon>Pseudonocardiaceae</taxon>
        <taxon>Amycolatopsis</taxon>
    </lineage>
</organism>
<dbReference type="CDD" id="cd06261">
    <property type="entry name" value="TM_PBP2"/>
    <property type="match status" value="1"/>
</dbReference>
<evidence type="ECO:0000256" key="2">
    <source>
        <dbReference type="ARBA" id="ARBA00022448"/>
    </source>
</evidence>
<evidence type="ECO:0000256" key="1">
    <source>
        <dbReference type="ARBA" id="ARBA00004651"/>
    </source>
</evidence>
<proteinExistence type="inferred from homology"/>
<dbReference type="InterPro" id="IPR000515">
    <property type="entry name" value="MetI-like"/>
</dbReference>
<dbReference type="GO" id="GO:0022857">
    <property type="term" value="F:transmembrane transporter activity"/>
    <property type="evidence" value="ECO:0007669"/>
    <property type="project" value="InterPro"/>
</dbReference>
<feature type="transmembrane region" description="Helical" evidence="7">
    <location>
        <begin position="60"/>
        <end position="86"/>
    </location>
</feature>